<reference evidence="2" key="1">
    <citation type="journal article" date="2014" name="Proc. Natl. Acad. Sci. U.S.A.">
        <title>Extensive sampling of basidiomycete genomes demonstrates inadequacy of the white-rot/brown-rot paradigm for wood decay fungi.</title>
        <authorList>
            <person name="Riley R."/>
            <person name="Salamov A.A."/>
            <person name="Brown D.W."/>
            <person name="Nagy L.G."/>
            <person name="Floudas D."/>
            <person name="Held B.W."/>
            <person name="Levasseur A."/>
            <person name="Lombard V."/>
            <person name="Morin E."/>
            <person name="Otillar R."/>
            <person name="Lindquist E.A."/>
            <person name="Sun H."/>
            <person name="LaButti K.M."/>
            <person name="Schmutz J."/>
            <person name="Jabbour D."/>
            <person name="Luo H."/>
            <person name="Baker S.E."/>
            <person name="Pisabarro A.G."/>
            <person name="Walton J.D."/>
            <person name="Blanchette R.A."/>
            <person name="Henrissat B."/>
            <person name="Martin F."/>
            <person name="Cullen D."/>
            <person name="Hibbett D.S."/>
            <person name="Grigoriev I.V."/>
        </authorList>
    </citation>
    <scope>NUCLEOTIDE SEQUENCE [LARGE SCALE GENOMIC DNA]</scope>
    <source>
        <strain evidence="2">FD-172 SS1</strain>
    </source>
</reference>
<proteinExistence type="predicted"/>
<evidence type="ECO:0000313" key="2">
    <source>
        <dbReference type="Proteomes" id="UP000027195"/>
    </source>
</evidence>
<protein>
    <submittedName>
        <fullName evidence="1">Uncharacterized protein</fullName>
    </submittedName>
</protein>
<dbReference type="EMBL" id="KL198060">
    <property type="protein sequence ID" value="KDQ11258.1"/>
    <property type="molecule type" value="Genomic_DNA"/>
</dbReference>
<dbReference type="HOGENOM" id="CLU_1199624_0_0_1"/>
<organism evidence="1 2">
    <name type="scientific">Botryobasidium botryosum (strain FD-172 SS1)</name>
    <dbReference type="NCBI Taxonomy" id="930990"/>
    <lineage>
        <taxon>Eukaryota</taxon>
        <taxon>Fungi</taxon>
        <taxon>Dikarya</taxon>
        <taxon>Basidiomycota</taxon>
        <taxon>Agaricomycotina</taxon>
        <taxon>Agaricomycetes</taxon>
        <taxon>Cantharellales</taxon>
        <taxon>Botryobasidiaceae</taxon>
        <taxon>Botryobasidium</taxon>
    </lineage>
</organism>
<accession>A0A067M663</accession>
<dbReference type="Proteomes" id="UP000027195">
    <property type="component" value="Unassembled WGS sequence"/>
</dbReference>
<gene>
    <name evidence="1" type="ORF">BOTBODRAFT_463632</name>
</gene>
<evidence type="ECO:0000313" key="1">
    <source>
        <dbReference type="EMBL" id="KDQ11258.1"/>
    </source>
</evidence>
<sequence>MQQREMTLRYGSKVYHSTWTAAEDRLVHDFCDRNGARGHPVIQFLLGAPKMAFTPAEHEEEARLLSRAVGTVIKFERYTDGTYFIKRTAGLPLVSINCDEVRMQLRYPPAYVGLHPGMREPGAVLADLVTPVDENLIRLLLIATVIVKRGQDLPDPGYDVVSNRRILCQASAAEIRNASAHIHPIISQNFTFTPPQTMDTPVLRRA</sequence>
<dbReference type="AlphaFoldDB" id="A0A067M663"/>
<dbReference type="InParanoid" id="A0A067M663"/>
<name>A0A067M663_BOTB1</name>
<keyword evidence="2" id="KW-1185">Reference proteome</keyword>